<evidence type="ECO:0000256" key="3">
    <source>
        <dbReference type="ARBA" id="ARBA00022692"/>
    </source>
</evidence>
<reference evidence="8 9" key="1">
    <citation type="journal article" date="2016" name="Nat. Commun.">
        <title>Thousands of microbial genomes shed light on interconnected biogeochemical processes in an aquifer system.</title>
        <authorList>
            <person name="Anantharaman K."/>
            <person name="Brown C.T."/>
            <person name="Hug L.A."/>
            <person name="Sharon I."/>
            <person name="Castelle C.J."/>
            <person name="Probst A.J."/>
            <person name="Thomas B.C."/>
            <person name="Singh A."/>
            <person name="Wilkins M.J."/>
            <person name="Karaoz U."/>
            <person name="Brodie E.L."/>
            <person name="Williams K.H."/>
            <person name="Hubbard S.S."/>
            <person name="Banfield J.F."/>
        </authorList>
    </citation>
    <scope>NUCLEOTIDE SEQUENCE [LARGE SCALE GENOMIC DNA]</scope>
</reference>
<accession>A0A1F4ZBY3</accession>
<dbReference type="Pfam" id="PF00892">
    <property type="entry name" value="EamA"/>
    <property type="match status" value="2"/>
</dbReference>
<feature type="transmembrane region" description="Helical" evidence="6">
    <location>
        <begin position="248"/>
        <end position="267"/>
    </location>
</feature>
<name>A0A1F4ZBY3_9BACT</name>
<evidence type="ECO:0000313" key="9">
    <source>
        <dbReference type="Proteomes" id="UP000177080"/>
    </source>
</evidence>
<evidence type="ECO:0000259" key="7">
    <source>
        <dbReference type="Pfam" id="PF00892"/>
    </source>
</evidence>
<dbReference type="InterPro" id="IPR000620">
    <property type="entry name" value="EamA_dom"/>
</dbReference>
<dbReference type="Proteomes" id="UP000177080">
    <property type="component" value="Unassembled WGS sequence"/>
</dbReference>
<evidence type="ECO:0000313" key="8">
    <source>
        <dbReference type="EMBL" id="OGD03715.1"/>
    </source>
</evidence>
<feature type="transmembrane region" description="Helical" evidence="6">
    <location>
        <begin position="183"/>
        <end position="201"/>
    </location>
</feature>
<keyword evidence="5 6" id="KW-0472">Membrane</keyword>
<feature type="transmembrane region" description="Helical" evidence="6">
    <location>
        <begin position="129"/>
        <end position="145"/>
    </location>
</feature>
<feature type="transmembrane region" description="Helical" evidence="6">
    <location>
        <begin position="213"/>
        <end position="236"/>
    </location>
</feature>
<feature type="domain" description="EamA" evidence="7">
    <location>
        <begin position="8"/>
        <end position="140"/>
    </location>
</feature>
<comment type="caution">
    <text evidence="8">The sequence shown here is derived from an EMBL/GenBank/DDBJ whole genome shotgun (WGS) entry which is preliminary data.</text>
</comment>
<dbReference type="SUPFAM" id="SSF103481">
    <property type="entry name" value="Multidrug resistance efflux transporter EmrE"/>
    <property type="match status" value="2"/>
</dbReference>
<dbReference type="PANTHER" id="PTHR32322:SF2">
    <property type="entry name" value="EAMA DOMAIN-CONTAINING PROTEIN"/>
    <property type="match status" value="1"/>
</dbReference>
<dbReference type="InterPro" id="IPR037185">
    <property type="entry name" value="EmrE-like"/>
</dbReference>
<feature type="domain" description="EamA" evidence="7">
    <location>
        <begin position="149"/>
        <end position="288"/>
    </location>
</feature>
<evidence type="ECO:0000256" key="2">
    <source>
        <dbReference type="ARBA" id="ARBA00007362"/>
    </source>
</evidence>
<dbReference type="AlphaFoldDB" id="A0A1F4ZBY3"/>
<protein>
    <recommendedName>
        <fullName evidence="7">EamA domain-containing protein</fullName>
    </recommendedName>
</protein>
<dbReference type="InterPro" id="IPR050638">
    <property type="entry name" value="AA-Vitamin_Transporters"/>
</dbReference>
<proteinExistence type="inferred from homology"/>
<feature type="transmembrane region" description="Helical" evidence="6">
    <location>
        <begin position="32"/>
        <end position="56"/>
    </location>
</feature>
<keyword evidence="4 6" id="KW-1133">Transmembrane helix</keyword>
<evidence type="ECO:0000256" key="5">
    <source>
        <dbReference type="ARBA" id="ARBA00023136"/>
    </source>
</evidence>
<evidence type="ECO:0000256" key="6">
    <source>
        <dbReference type="SAM" id="Phobius"/>
    </source>
</evidence>
<dbReference type="GO" id="GO:0016020">
    <property type="term" value="C:membrane"/>
    <property type="evidence" value="ECO:0007669"/>
    <property type="project" value="UniProtKB-SubCell"/>
</dbReference>
<feature type="transmembrane region" description="Helical" evidence="6">
    <location>
        <begin position="68"/>
        <end position="88"/>
    </location>
</feature>
<feature type="transmembrane region" description="Helical" evidence="6">
    <location>
        <begin position="100"/>
        <end position="117"/>
    </location>
</feature>
<dbReference type="EMBL" id="MEXN01000005">
    <property type="protein sequence ID" value="OGD03715.1"/>
    <property type="molecule type" value="Genomic_DNA"/>
</dbReference>
<comment type="subcellular location">
    <subcellularLocation>
        <location evidence="1">Membrane</location>
        <topology evidence="1">Multi-pass membrane protein</topology>
    </subcellularLocation>
</comment>
<organism evidence="8 9">
    <name type="scientific">Candidatus Amesbacteria bacterium RIFCSPLOWO2_01_FULL_48_25</name>
    <dbReference type="NCBI Taxonomy" id="1797259"/>
    <lineage>
        <taxon>Bacteria</taxon>
        <taxon>Candidatus Amesiibacteriota</taxon>
    </lineage>
</organism>
<feature type="transmembrane region" description="Helical" evidence="6">
    <location>
        <begin position="273"/>
        <end position="289"/>
    </location>
</feature>
<dbReference type="STRING" id="1797259.A2989_03475"/>
<sequence length="302" mass="33406">MTKTRTRAYLILLAVSAIWGFAGPVIRFTVGFIPPFLFLLYRFFLSAIAGIFLLSFTKTQWPKKISDIIWITIYCFLTSTVSLGLLFLGYEKTTALDGSIINALYPIMVSATGAAFLHERVTRREKTGMAIATLGTMAIVFEPGSSLSGNLYIIASLLVGIVLAIMAKLLLRHLVNFDFALTQLSFIVGFVTVIPIVLFLYSPSSIYHLVTSIPASAHASIFYMALISGTLAYSLWHRAQKTIETGETAVFSYLYPIFTIPLSILWLHEQVTPIFIFGAFITAIGVIIAETKKQPHPPNPHQ</sequence>
<dbReference type="PANTHER" id="PTHR32322">
    <property type="entry name" value="INNER MEMBRANE TRANSPORTER"/>
    <property type="match status" value="1"/>
</dbReference>
<gene>
    <name evidence="8" type="ORF">A2989_03475</name>
</gene>
<evidence type="ECO:0000256" key="1">
    <source>
        <dbReference type="ARBA" id="ARBA00004141"/>
    </source>
</evidence>
<feature type="transmembrane region" description="Helical" evidence="6">
    <location>
        <begin position="151"/>
        <end position="171"/>
    </location>
</feature>
<keyword evidence="3 6" id="KW-0812">Transmembrane</keyword>
<comment type="similarity">
    <text evidence="2">Belongs to the EamA transporter family.</text>
</comment>
<evidence type="ECO:0000256" key="4">
    <source>
        <dbReference type="ARBA" id="ARBA00022989"/>
    </source>
</evidence>